<reference evidence="1 2" key="1">
    <citation type="journal article" date="2014" name="Environ. Microbiol.">
        <title>Insights into organohalide respiration and the versatile catabolism of Sulfurospirillum multivorans gained from comparative genomics and physiological studies.</title>
        <authorList>
            <person name="Goris T."/>
            <person name="Schubert T."/>
            <person name="Gadkari J."/>
            <person name="Wubet T."/>
            <person name="Tarkka M."/>
            <person name="Buscot F."/>
            <person name="Adrian L."/>
            <person name="Diekert G."/>
        </authorList>
    </citation>
    <scope>NUCLEOTIDE SEQUENCE [LARGE SCALE GENOMIC DNA]</scope>
    <source>
        <strain evidence="2">DM 12446 / JCM 15788 / NBRC 109480</strain>
    </source>
</reference>
<gene>
    <name evidence="1" type="ORF">SMUL_1866</name>
</gene>
<dbReference type="Proteomes" id="UP000019322">
    <property type="component" value="Chromosome"/>
</dbReference>
<evidence type="ECO:0000313" key="1">
    <source>
        <dbReference type="EMBL" id="AHJ13121.1"/>
    </source>
</evidence>
<dbReference type="AlphaFoldDB" id="A0AA86APC2"/>
<dbReference type="EMBL" id="CP007201">
    <property type="protein sequence ID" value="AHJ13121.1"/>
    <property type="molecule type" value="Genomic_DNA"/>
</dbReference>
<sequence length="113" mass="13324">METFSDERLIGGFYVLQYLLQHSLYSDKTTEFGQYHLQQYQNLINQLQARNFKIQKNETNTSTSDFFDFSKIKIFQIVINKNGETICPTNQVDEIAIKMIRFLEAYSTDSFLN</sequence>
<proteinExistence type="predicted"/>
<evidence type="ECO:0000313" key="2">
    <source>
        <dbReference type="Proteomes" id="UP000019322"/>
    </source>
</evidence>
<organism evidence="1 2">
    <name type="scientific">Sulfurospirillum multivorans (strain DM 12446 / JCM 15788 / NBRC 109480)</name>
    <dbReference type="NCBI Taxonomy" id="1150621"/>
    <lineage>
        <taxon>Bacteria</taxon>
        <taxon>Pseudomonadati</taxon>
        <taxon>Campylobacterota</taxon>
        <taxon>Epsilonproteobacteria</taxon>
        <taxon>Campylobacterales</taxon>
        <taxon>Sulfurospirillaceae</taxon>
        <taxon>Sulfurospirillum</taxon>
    </lineage>
</organism>
<protein>
    <submittedName>
        <fullName evidence="1">Uncharacterized protein</fullName>
    </submittedName>
</protein>
<accession>A0AA86APC2</accession>
<name>A0AA86APC2_SULMK</name>
<dbReference type="RefSeq" id="WP_025344994.1">
    <property type="nucleotide sequence ID" value="NZ_CP007201.1"/>
</dbReference>
<dbReference type="KEGG" id="smul:SMUL_1866"/>